<accession>A0A0U5H8W6</accession>
<reference evidence="3" key="1">
    <citation type="journal article" date="2016" name="Environ. Microbiol.">
        <title>The complete genome of a viable archaeum isolated from 123-million-year-old rock salt.</title>
        <authorList>
            <person name="Jaakkola S.T."/>
            <person name="Pfeiffer F."/>
            <person name="Ravantti J.J."/>
            <person name="Guo Q."/>
            <person name="Liu Y."/>
            <person name="Chen X."/>
            <person name="Ma H."/>
            <person name="Yang C."/>
            <person name="Oksanen H.M."/>
            <person name="Bamford D.H."/>
        </authorList>
    </citation>
    <scope>NUCLEOTIDE SEQUENCE</scope>
    <source>
        <strain evidence="3">JI20-1</strain>
        <plasmid evidence="3">Plasmid pSTJ001</plasmid>
    </source>
</reference>
<name>A0A0U5H8W6_9EURY</name>
<dbReference type="RefSeq" id="WP_179204602.1">
    <property type="nucleotide sequence ID" value="NZ_CEML01000003.1"/>
</dbReference>
<dbReference type="Pfam" id="PF26481">
    <property type="entry name" value="DUF8154"/>
    <property type="match status" value="1"/>
</dbReference>
<evidence type="ECO:0000313" key="3">
    <source>
        <dbReference type="Proteomes" id="UP000066737"/>
    </source>
</evidence>
<protein>
    <recommendedName>
        <fullName evidence="1">DUF8154 domain-containing protein</fullName>
    </recommendedName>
</protein>
<dbReference type="Proteomes" id="UP000066737">
    <property type="component" value="Plasmid pSTJ001"/>
</dbReference>
<evidence type="ECO:0000259" key="1">
    <source>
        <dbReference type="Pfam" id="PF26481"/>
    </source>
</evidence>
<proteinExistence type="predicted"/>
<sequence>MSNGSDPEAVLEALDRAQDAFEMVGRGRAEFEIGISAGDDWKTQLTKACRLLEVASTLQSQGGYYTAVIEVCFGAVERSIEAYALAMTTDSLQDFHDHEFSYERAHQIGLFEQETAEAMKALYGENRTDSYYGGGRPTNEQADAMADLATAVHEFSVSQIREGGVCLCE</sequence>
<dbReference type="OrthoDB" id="237859at2157"/>
<evidence type="ECO:0000313" key="2">
    <source>
        <dbReference type="EMBL" id="CQH64299.1"/>
    </source>
</evidence>
<keyword evidence="3" id="KW-1185">Reference proteome</keyword>
<dbReference type="KEGG" id="hhb:Hhub_4352"/>
<dbReference type="InterPro" id="IPR058467">
    <property type="entry name" value="DUF8154"/>
</dbReference>
<feature type="domain" description="DUF8154" evidence="1">
    <location>
        <begin position="6"/>
        <end position="168"/>
    </location>
</feature>
<gene>
    <name evidence="2" type="ORF">HHUB_4352</name>
</gene>
<dbReference type="EMBL" id="LN831303">
    <property type="protein sequence ID" value="CQH64299.1"/>
    <property type="molecule type" value="Genomic_DNA"/>
</dbReference>
<organism evidence="2 3">
    <name type="scientific">Halobacterium hubeiense</name>
    <dbReference type="NCBI Taxonomy" id="1407499"/>
    <lineage>
        <taxon>Archaea</taxon>
        <taxon>Methanobacteriati</taxon>
        <taxon>Methanobacteriota</taxon>
        <taxon>Stenosarchaea group</taxon>
        <taxon>Halobacteria</taxon>
        <taxon>Halobacteriales</taxon>
        <taxon>Halobacteriaceae</taxon>
        <taxon>Halobacterium</taxon>
    </lineage>
</organism>
<geneLocation type="plasmid" evidence="3">
    <name>pSTJ001</name>
</geneLocation>
<dbReference type="GeneID" id="26660641"/>
<dbReference type="AlphaFoldDB" id="A0A0U5H8W6"/>